<dbReference type="AlphaFoldDB" id="A0A916JER0"/>
<dbReference type="SUPFAM" id="SSF53474">
    <property type="entry name" value="alpha/beta-Hydrolases"/>
    <property type="match status" value="1"/>
</dbReference>
<dbReference type="InterPro" id="IPR049492">
    <property type="entry name" value="BD-FAE-like_dom"/>
</dbReference>
<accession>A0A916JER0</accession>
<proteinExistence type="predicted"/>
<dbReference type="PANTHER" id="PTHR48081:SF6">
    <property type="entry name" value="PEPTIDASE S9 PROLYL OLIGOPEPTIDASE CATALYTIC DOMAIN-CONTAINING PROTEIN"/>
    <property type="match status" value="1"/>
</dbReference>
<dbReference type="GO" id="GO:0046555">
    <property type="term" value="F:acetylxylan esterase activity"/>
    <property type="evidence" value="ECO:0007669"/>
    <property type="project" value="UniProtKB-EC"/>
</dbReference>
<dbReference type="Proteomes" id="UP000680038">
    <property type="component" value="Unassembled WGS sequence"/>
</dbReference>
<dbReference type="Gene3D" id="3.40.50.1820">
    <property type="entry name" value="alpha/beta hydrolase"/>
    <property type="match status" value="1"/>
</dbReference>
<sequence>MRKFLIALGVVMISGVAYSQKVMDLYPGEIPGAKGAADEEVIKDGVARKVSHPTLTIFTPPAGKANGTSVIICPGGGYGVLVIDREGYQVAKAFNEAGVTAFVLKYRLPDSKHMQNQAVGPLQDVQQAIKTIRENSTGWKLDPLKIGVMGFSAGGHLAATAGTHFDSTFIENKNKTSLRPDFMILVYPVISFMDGIGHVGSAKNLLGSATSSGQQRYFSNEFQVTSKTPPAFITHASDDTVVPVAHSILFYEALTANKVLSEMHIYARGEHGYLKRPAFAEWFGRNLAWMSDTGFLPR</sequence>
<dbReference type="EMBL" id="CAJRAF010000002">
    <property type="protein sequence ID" value="CAG5009951.1"/>
    <property type="molecule type" value="Genomic_DNA"/>
</dbReference>
<keyword evidence="4" id="KW-1185">Reference proteome</keyword>
<dbReference type="PANTHER" id="PTHR48081">
    <property type="entry name" value="AB HYDROLASE SUPERFAMILY PROTEIN C4A8.06C"/>
    <property type="match status" value="1"/>
</dbReference>
<name>A0A916JER0_9BACT</name>
<comment type="caution">
    <text evidence="3">The sequence shown here is derived from an EMBL/GenBank/DDBJ whole genome shotgun (WGS) entry which is preliminary data.</text>
</comment>
<evidence type="ECO:0000313" key="4">
    <source>
        <dbReference type="Proteomes" id="UP000680038"/>
    </source>
</evidence>
<keyword evidence="1 3" id="KW-0378">Hydrolase</keyword>
<reference evidence="3" key="1">
    <citation type="submission" date="2021-04" db="EMBL/GenBank/DDBJ databases">
        <authorList>
            <person name="Rodrigo-Torres L."/>
            <person name="Arahal R. D."/>
            <person name="Lucena T."/>
        </authorList>
    </citation>
    <scope>NUCLEOTIDE SEQUENCE</scope>
    <source>
        <strain evidence="3">CECT 9275</strain>
    </source>
</reference>
<protein>
    <submittedName>
        <fullName evidence="3">Acetylxylan esterase</fullName>
        <ecNumber evidence="3">3.1.1.72</ecNumber>
    </submittedName>
</protein>
<organism evidence="3 4">
    <name type="scientific">Dyadobacter helix</name>
    <dbReference type="NCBI Taxonomy" id="2822344"/>
    <lineage>
        <taxon>Bacteria</taxon>
        <taxon>Pseudomonadati</taxon>
        <taxon>Bacteroidota</taxon>
        <taxon>Cytophagia</taxon>
        <taxon>Cytophagales</taxon>
        <taxon>Spirosomataceae</taxon>
        <taxon>Dyadobacter</taxon>
    </lineage>
</organism>
<gene>
    <name evidence="3" type="primary">axeA1</name>
    <name evidence="3" type="ORF">DYBT9275_04606</name>
</gene>
<feature type="domain" description="BD-FAE-like" evidence="2">
    <location>
        <begin position="55"/>
        <end position="254"/>
    </location>
</feature>
<dbReference type="EC" id="3.1.1.72" evidence="3"/>
<dbReference type="Pfam" id="PF20434">
    <property type="entry name" value="BD-FAE"/>
    <property type="match status" value="1"/>
</dbReference>
<evidence type="ECO:0000256" key="1">
    <source>
        <dbReference type="ARBA" id="ARBA00022801"/>
    </source>
</evidence>
<evidence type="ECO:0000259" key="2">
    <source>
        <dbReference type="Pfam" id="PF20434"/>
    </source>
</evidence>
<dbReference type="InterPro" id="IPR050300">
    <property type="entry name" value="GDXG_lipolytic_enzyme"/>
</dbReference>
<evidence type="ECO:0000313" key="3">
    <source>
        <dbReference type="EMBL" id="CAG5009951.1"/>
    </source>
</evidence>
<dbReference type="RefSeq" id="WP_215240963.1">
    <property type="nucleotide sequence ID" value="NZ_CAJRAF010000002.1"/>
</dbReference>
<dbReference type="InterPro" id="IPR029058">
    <property type="entry name" value="AB_hydrolase_fold"/>
</dbReference>